<comment type="cofactor">
    <cofactor evidence="1 12">
        <name>heme</name>
        <dbReference type="ChEBI" id="CHEBI:30413"/>
    </cofactor>
</comment>
<dbReference type="InterPro" id="IPR050121">
    <property type="entry name" value="Cytochrome_P450_monoxygenase"/>
</dbReference>
<keyword evidence="11 14" id="KW-0472">Membrane</keyword>
<keyword evidence="4 12" id="KW-0349">Heme</keyword>
<evidence type="ECO:0000256" key="14">
    <source>
        <dbReference type="SAM" id="Phobius"/>
    </source>
</evidence>
<dbReference type="Pfam" id="PF00067">
    <property type="entry name" value="p450"/>
    <property type="match status" value="1"/>
</dbReference>
<dbReference type="Gene3D" id="1.10.630.10">
    <property type="entry name" value="Cytochrome P450"/>
    <property type="match status" value="1"/>
</dbReference>
<sequence>MAPTASSALVLVLVWGLYIIYSAIWRLYLSPIARFPGPKLAALTQWYELYYDIVKGGKYVWKIGELHEQYATYELISPPGPIIRINPWELHVNDPDFYDELYAGGGAKRDKHVLLTGAFGNPESMIGTISHSKHRQRRAPLNKFFSRASITRLEPLIQSAVDTLCSRLRDFQKEKKQVLISSGWSCFTNDVVSEYAFGKSYNYLENSPDFHTDIHDALCNVGDMFHILRIMPWAIGPMQRLPRWIMKMLDPKTLSFIDFQKDIAAQIKAIMTGSNETYKSVSHPTIFHDILNSSLPPEEKKLERLWQEGQTVIGAGTETTAWALSVTTFHILSNPLIRQRLLEELKPLFDSTDGKPMFSALEQLPYLGAVISEGLRLSYGVTTHLQRVFPDAAMPFQTREIPPGTPVSMSSILIHQNPTIFPNPHTFDPDRWIDNPGLKRYLVSFSKGSRQCLGMNLAYAELYLGIAYVMWRFQVMELVGTTGDDVGVVADYFMPLPRNREIVILL</sequence>
<dbReference type="PANTHER" id="PTHR24305:SF157">
    <property type="entry name" value="N-ACETYLTRYPTOPHAN 6-HYDROXYLASE IVOC-RELATED"/>
    <property type="match status" value="1"/>
</dbReference>
<evidence type="ECO:0000256" key="9">
    <source>
        <dbReference type="ARBA" id="ARBA00023004"/>
    </source>
</evidence>
<dbReference type="InterPro" id="IPR001128">
    <property type="entry name" value="Cyt_P450"/>
</dbReference>
<proteinExistence type="inferred from homology"/>
<dbReference type="SUPFAM" id="SSF48264">
    <property type="entry name" value="Cytochrome P450"/>
    <property type="match status" value="1"/>
</dbReference>
<dbReference type="GO" id="GO:0020037">
    <property type="term" value="F:heme binding"/>
    <property type="evidence" value="ECO:0007669"/>
    <property type="project" value="InterPro"/>
</dbReference>
<dbReference type="Proteomes" id="UP000443090">
    <property type="component" value="Unassembled WGS sequence"/>
</dbReference>
<keyword evidence="8 13" id="KW-0560">Oxidoreductase</keyword>
<evidence type="ECO:0000256" key="5">
    <source>
        <dbReference type="ARBA" id="ARBA00022692"/>
    </source>
</evidence>
<dbReference type="GO" id="GO:0004497">
    <property type="term" value="F:monooxygenase activity"/>
    <property type="evidence" value="ECO:0007669"/>
    <property type="project" value="UniProtKB-KW"/>
</dbReference>
<reference evidence="15 16" key="1">
    <citation type="submission" date="2018-05" db="EMBL/GenBank/DDBJ databases">
        <title>Genome sequencing and assembly of the regulated plant pathogen Lachnellula willkommii and related sister species for the development of diagnostic species identification markers.</title>
        <authorList>
            <person name="Giroux E."/>
            <person name="Bilodeau G."/>
        </authorList>
    </citation>
    <scope>NUCLEOTIDE SEQUENCE [LARGE SCALE GENOMIC DNA]</scope>
    <source>
        <strain evidence="15 16">CBS 160.35</strain>
    </source>
</reference>
<evidence type="ECO:0000256" key="2">
    <source>
        <dbReference type="ARBA" id="ARBA00004167"/>
    </source>
</evidence>
<feature type="binding site" description="axial binding residue" evidence="12">
    <location>
        <position position="452"/>
    </location>
    <ligand>
        <name>heme</name>
        <dbReference type="ChEBI" id="CHEBI:30413"/>
    </ligand>
    <ligandPart>
        <name>Fe</name>
        <dbReference type="ChEBI" id="CHEBI:18248"/>
    </ligandPart>
</feature>
<comment type="similarity">
    <text evidence="3 13">Belongs to the cytochrome P450 family.</text>
</comment>
<feature type="transmembrane region" description="Helical" evidence="14">
    <location>
        <begin position="6"/>
        <end position="29"/>
    </location>
</feature>
<dbReference type="FunFam" id="1.10.630.10:FF:000069">
    <property type="entry name" value="Cytochrome P450, putative (Eurofung)"/>
    <property type="match status" value="1"/>
</dbReference>
<keyword evidence="5 14" id="KW-0812">Transmembrane</keyword>
<dbReference type="PROSITE" id="PS00086">
    <property type="entry name" value="CYTOCHROME_P450"/>
    <property type="match status" value="1"/>
</dbReference>
<protein>
    <submittedName>
        <fullName evidence="15">Cytochrome P450 monooxygenase</fullName>
    </submittedName>
</protein>
<dbReference type="PRINTS" id="PR00463">
    <property type="entry name" value="EP450I"/>
</dbReference>
<evidence type="ECO:0000256" key="7">
    <source>
        <dbReference type="ARBA" id="ARBA00022989"/>
    </source>
</evidence>
<evidence type="ECO:0000256" key="1">
    <source>
        <dbReference type="ARBA" id="ARBA00001971"/>
    </source>
</evidence>
<keyword evidence="16" id="KW-1185">Reference proteome</keyword>
<dbReference type="GO" id="GO:0016020">
    <property type="term" value="C:membrane"/>
    <property type="evidence" value="ECO:0007669"/>
    <property type="project" value="UniProtKB-SubCell"/>
</dbReference>
<dbReference type="AlphaFoldDB" id="A0A8H8S681"/>
<evidence type="ECO:0000256" key="8">
    <source>
        <dbReference type="ARBA" id="ARBA00023002"/>
    </source>
</evidence>
<gene>
    <name evidence="15" type="primary">sdnE_2</name>
    <name evidence="15" type="ORF">LOCC1_G002255</name>
</gene>
<evidence type="ECO:0000256" key="13">
    <source>
        <dbReference type="RuleBase" id="RU000461"/>
    </source>
</evidence>
<evidence type="ECO:0000256" key="12">
    <source>
        <dbReference type="PIRSR" id="PIRSR602401-1"/>
    </source>
</evidence>
<organism evidence="15 16">
    <name type="scientific">Lachnellula occidentalis</name>
    <dbReference type="NCBI Taxonomy" id="215460"/>
    <lineage>
        <taxon>Eukaryota</taxon>
        <taxon>Fungi</taxon>
        <taxon>Dikarya</taxon>
        <taxon>Ascomycota</taxon>
        <taxon>Pezizomycotina</taxon>
        <taxon>Leotiomycetes</taxon>
        <taxon>Helotiales</taxon>
        <taxon>Lachnaceae</taxon>
        <taxon>Lachnellula</taxon>
    </lineage>
</organism>
<keyword evidence="10 13" id="KW-0503">Monooxygenase</keyword>
<evidence type="ECO:0000256" key="11">
    <source>
        <dbReference type="ARBA" id="ARBA00023136"/>
    </source>
</evidence>
<evidence type="ECO:0000256" key="10">
    <source>
        <dbReference type="ARBA" id="ARBA00023033"/>
    </source>
</evidence>
<evidence type="ECO:0000256" key="3">
    <source>
        <dbReference type="ARBA" id="ARBA00010617"/>
    </source>
</evidence>
<evidence type="ECO:0000256" key="4">
    <source>
        <dbReference type="ARBA" id="ARBA00022617"/>
    </source>
</evidence>
<evidence type="ECO:0000313" key="16">
    <source>
        <dbReference type="Proteomes" id="UP000443090"/>
    </source>
</evidence>
<dbReference type="InterPro" id="IPR036396">
    <property type="entry name" value="Cyt_P450_sf"/>
</dbReference>
<dbReference type="GO" id="GO:0005506">
    <property type="term" value="F:iron ion binding"/>
    <property type="evidence" value="ECO:0007669"/>
    <property type="project" value="InterPro"/>
</dbReference>
<keyword evidence="7 14" id="KW-1133">Transmembrane helix</keyword>
<comment type="caution">
    <text evidence="15">The sequence shown here is derived from an EMBL/GenBank/DDBJ whole genome shotgun (WGS) entry which is preliminary data.</text>
</comment>
<dbReference type="CDD" id="cd11062">
    <property type="entry name" value="CYP58-like"/>
    <property type="match status" value="1"/>
</dbReference>
<dbReference type="InterPro" id="IPR017972">
    <property type="entry name" value="Cyt_P450_CS"/>
</dbReference>
<dbReference type="PANTHER" id="PTHR24305">
    <property type="entry name" value="CYTOCHROME P450"/>
    <property type="match status" value="1"/>
</dbReference>
<comment type="subcellular location">
    <subcellularLocation>
        <location evidence="2">Membrane</location>
        <topology evidence="2">Single-pass membrane protein</topology>
    </subcellularLocation>
</comment>
<accession>A0A8H8S681</accession>
<dbReference type="OrthoDB" id="3945418at2759"/>
<name>A0A8H8S681_9HELO</name>
<evidence type="ECO:0000256" key="6">
    <source>
        <dbReference type="ARBA" id="ARBA00022723"/>
    </source>
</evidence>
<dbReference type="EMBL" id="QGMI01000089">
    <property type="protein sequence ID" value="TVY47489.1"/>
    <property type="molecule type" value="Genomic_DNA"/>
</dbReference>
<keyword evidence="6 12" id="KW-0479">Metal-binding</keyword>
<dbReference type="GO" id="GO:0016705">
    <property type="term" value="F:oxidoreductase activity, acting on paired donors, with incorporation or reduction of molecular oxygen"/>
    <property type="evidence" value="ECO:0007669"/>
    <property type="project" value="InterPro"/>
</dbReference>
<dbReference type="PRINTS" id="PR00385">
    <property type="entry name" value="P450"/>
</dbReference>
<keyword evidence="9 12" id="KW-0408">Iron</keyword>
<dbReference type="InterPro" id="IPR002401">
    <property type="entry name" value="Cyt_P450_E_grp-I"/>
</dbReference>
<evidence type="ECO:0000313" key="15">
    <source>
        <dbReference type="EMBL" id="TVY47489.1"/>
    </source>
</evidence>